<evidence type="ECO:0000256" key="1">
    <source>
        <dbReference type="ARBA" id="ARBA00007435"/>
    </source>
</evidence>
<dbReference type="EMBL" id="PFEK01000070">
    <property type="protein sequence ID" value="PJE67207.1"/>
    <property type="molecule type" value="Genomic_DNA"/>
</dbReference>
<evidence type="ECO:0000313" key="3">
    <source>
        <dbReference type="EMBL" id="PJE67207.1"/>
    </source>
</evidence>
<comment type="caution">
    <text evidence="3">The sequence shown here is derived from an EMBL/GenBank/DDBJ whole genome shotgun (WGS) entry which is preliminary data.</text>
</comment>
<dbReference type="PROSITE" id="PS50164">
    <property type="entry name" value="GIY_YIG"/>
    <property type="match status" value="1"/>
</dbReference>
<dbReference type="SUPFAM" id="SSF82771">
    <property type="entry name" value="GIY-YIG endonuclease"/>
    <property type="match status" value="1"/>
</dbReference>
<dbReference type="Gene3D" id="3.40.1440.10">
    <property type="entry name" value="GIY-YIG endonuclease"/>
    <property type="match status" value="1"/>
</dbReference>
<organism evidence="3 4">
    <name type="scientific">Candidatus Shapirobacteria bacterium CG10_big_fil_rev_8_21_14_0_10_40_9</name>
    <dbReference type="NCBI Taxonomy" id="1974888"/>
    <lineage>
        <taxon>Bacteria</taxon>
        <taxon>Candidatus Shapironibacteriota</taxon>
    </lineage>
</organism>
<dbReference type="InterPro" id="IPR035901">
    <property type="entry name" value="GIY-YIG_endonuc_sf"/>
</dbReference>
<reference evidence="4" key="1">
    <citation type="submission" date="2017-09" db="EMBL/GenBank/DDBJ databases">
        <title>Depth-based differentiation of microbial function through sediment-hosted aquifers and enrichment of novel symbionts in the deep terrestrial subsurface.</title>
        <authorList>
            <person name="Probst A.J."/>
            <person name="Ladd B."/>
            <person name="Jarett J.K."/>
            <person name="Geller-Mcgrath D.E."/>
            <person name="Sieber C.M.K."/>
            <person name="Emerson J.B."/>
            <person name="Anantharaman K."/>
            <person name="Thomas B.C."/>
            <person name="Malmstrom R."/>
            <person name="Stieglmeier M."/>
            <person name="Klingl A."/>
            <person name="Woyke T."/>
            <person name="Ryan C.M."/>
            <person name="Banfield J.F."/>
        </authorList>
    </citation>
    <scope>NUCLEOTIDE SEQUENCE [LARGE SCALE GENOMIC DNA]</scope>
</reference>
<dbReference type="Pfam" id="PF01541">
    <property type="entry name" value="GIY-YIG"/>
    <property type="match status" value="1"/>
</dbReference>
<comment type="similarity">
    <text evidence="1">Belongs to the UPF0213 family.</text>
</comment>
<evidence type="ECO:0000259" key="2">
    <source>
        <dbReference type="PROSITE" id="PS50164"/>
    </source>
</evidence>
<accession>A0A2M8L2W1</accession>
<sequence>MYYVYLLKCADGQTYLGCTNNLKARLKRHEQGNIPATAKRLPVRLISYFGFSNKYKAFEFERYLKTGSGRAFLRKRLI</sequence>
<dbReference type="InterPro" id="IPR050190">
    <property type="entry name" value="UPF0213_domain"/>
</dbReference>
<name>A0A2M8L2W1_9BACT</name>
<dbReference type="InterPro" id="IPR000305">
    <property type="entry name" value="GIY-YIG_endonuc"/>
</dbReference>
<proteinExistence type="inferred from homology"/>
<evidence type="ECO:0000313" key="4">
    <source>
        <dbReference type="Proteomes" id="UP000231474"/>
    </source>
</evidence>
<protein>
    <recommendedName>
        <fullName evidence="2">GIY-YIG domain-containing protein</fullName>
    </recommendedName>
</protein>
<dbReference type="PANTHER" id="PTHR34477">
    <property type="entry name" value="UPF0213 PROTEIN YHBQ"/>
    <property type="match status" value="1"/>
</dbReference>
<dbReference type="AlphaFoldDB" id="A0A2M8L2W1"/>
<feature type="domain" description="GIY-YIG" evidence="2">
    <location>
        <begin position="1"/>
        <end position="78"/>
    </location>
</feature>
<dbReference type="Proteomes" id="UP000231474">
    <property type="component" value="Unassembled WGS sequence"/>
</dbReference>
<gene>
    <name evidence="3" type="ORF">COU95_03620</name>
</gene>
<dbReference type="PANTHER" id="PTHR34477:SF1">
    <property type="entry name" value="UPF0213 PROTEIN YHBQ"/>
    <property type="match status" value="1"/>
</dbReference>